<proteinExistence type="predicted"/>
<dbReference type="InterPro" id="IPR011666">
    <property type="entry name" value="DUF1604"/>
</dbReference>
<sequence length="173" mass="20340">MRKFFSFYVRILLIFLICFTMEEDEDDYISFGTPLPEIEEESVLRKKAARELEVRDEKGRQRFHGAFTGGFSAGYFNTVGTKEGWTPSTFVSSRDKKSNDHRQQNPEDFMDEEFSSNILRDQAKSTLKKKSYSAKVLLAQTHDISTKMVSQLFPTRKSRESFWVHFFRVEIYN</sequence>
<dbReference type="GO" id="GO:0005634">
    <property type="term" value="C:nucleus"/>
    <property type="evidence" value="ECO:0007669"/>
    <property type="project" value="TreeGrafter"/>
</dbReference>
<feature type="signal peptide" evidence="2">
    <location>
        <begin position="1"/>
        <end position="20"/>
    </location>
</feature>
<evidence type="ECO:0000313" key="5">
    <source>
        <dbReference type="Proteomes" id="UP001497382"/>
    </source>
</evidence>
<feature type="region of interest" description="Disordered" evidence="1">
    <location>
        <begin position="89"/>
        <end position="110"/>
    </location>
</feature>
<evidence type="ECO:0000256" key="1">
    <source>
        <dbReference type="SAM" id="MobiDB-lite"/>
    </source>
</evidence>
<dbReference type="Pfam" id="PF07713">
    <property type="entry name" value="DUF1604"/>
    <property type="match status" value="1"/>
</dbReference>
<keyword evidence="2" id="KW-0732">Signal</keyword>
<feature type="compositionally biased region" description="Basic and acidic residues" evidence="1">
    <location>
        <begin position="93"/>
        <end position="105"/>
    </location>
</feature>
<dbReference type="GO" id="GO:0006397">
    <property type="term" value="P:mRNA processing"/>
    <property type="evidence" value="ECO:0007669"/>
    <property type="project" value="InterPro"/>
</dbReference>
<keyword evidence="5" id="KW-1185">Reference proteome</keyword>
<reference evidence="4 5" key="1">
    <citation type="submission" date="2024-04" db="EMBL/GenBank/DDBJ databases">
        <authorList>
            <person name="Rising A."/>
            <person name="Reimegard J."/>
            <person name="Sonavane S."/>
            <person name="Akerstrom W."/>
            <person name="Nylinder S."/>
            <person name="Hedman E."/>
            <person name="Kallberg Y."/>
        </authorList>
    </citation>
    <scope>NUCLEOTIDE SEQUENCE [LARGE SCALE GENOMIC DNA]</scope>
</reference>
<feature type="chain" id="PRO_5043942962" description="G patch domain-containing protein" evidence="2">
    <location>
        <begin position="21"/>
        <end position="173"/>
    </location>
</feature>
<feature type="domain" description="G patch" evidence="3">
    <location>
        <begin position="48"/>
        <end position="119"/>
    </location>
</feature>
<dbReference type="GO" id="GO:0003723">
    <property type="term" value="F:RNA binding"/>
    <property type="evidence" value="ECO:0007669"/>
    <property type="project" value="TreeGrafter"/>
</dbReference>
<dbReference type="AlphaFoldDB" id="A0AAV2B1H0"/>
<dbReference type="PANTHER" id="PTHR13384:SF19">
    <property type="entry name" value="G PATCH DOMAIN-CONTAINING PROTEIN 1"/>
    <property type="match status" value="1"/>
</dbReference>
<dbReference type="PANTHER" id="PTHR13384">
    <property type="entry name" value="G PATCH DOMAIN-CONTAINING PROTEIN 1"/>
    <property type="match status" value="1"/>
</dbReference>
<organism evidence="4 5">
    <name type="scientific">Larinioides sclopetarius</name>
    <dbReference type="NCBI Taxonomy" id="280406"/>
    <lineage>
        <taxon>Eukaryota</taxon>
        <taxon>Metazoa</taxon>
        <taxon>Ecdysozoa</taxon>
        <taxon>Arthropoda</taxon>
        <taxon>Chelicerata</taxon>
        <taxon>Arachnida</taxon>
        <taxon>Araneae</taxon>
        <taxon>Araneomorphae</taxon>
        <taxon>Entelegynae</taxon>
        <taxon>Araneoidea</taxon>
        <taxon>Araneidae</taxon>
        <taxon>Larinioides</taxon>
    </lineage>
</organism>
<gene>
    <name evidence="4" type="ORF">LARSCL_LOCUS16271</name>
</gene>
<name>A0AAV2B1H0_9ARAC</name>
<accession>A0AAV2B1H0</accession>
<dbReference type="Proteomes" id="UP001497382">
    <property type="component" value="Unassembled WGS sequence"/>
</dbReference>
<protein>
    <recommendedName>
        <fullName evidence="3">G patch domain-containing protein</fullName>
    </recommendedName>
</protein>
<comment type="caution">
    <text evidence="4">The sequence shown here is derived from an EMBL/GenBank/DDBJ whole genome shotgun (WGS) entry which is preliminary data.</text>
</comment>
<evidence type="ECO:0000259" key="3">
    <source>
        <dbReference type="Pfam" id="PF07713"/>
    </source>
</evidence>
<dbReference type="EMBL" id="CAXIEN010000258">
    <property type="protein sequence ID" value="CAL1290083.1"/>
    <property type="molecule type" value="Genomic_DNA"/>
</dbReference>
<evidence type="ECO:0000256" key="2">
    <source>
        <dbReference type="SAM" id="SignalP"/>
    </source>
</evidence>
<evidence type="ECO:0000313" key="4">
    <source>
        <dbReference type="EMBL" id="CAL1290083.1"/>
    </source>
</evidence>